<dbReference type="InterPro" id="IPR015915">
    <property type="entry name" value="Kelch-typ_b-propeller"/>
</dbReference>
<dbReference type="InterPro" id="IPR011047">
    <property type="entry name" value="Quinoprotein_ADH-like_sf"/>
</dbReference>
<dbReference type="AlphaFoldDB" id="X6NV16"/>
<feature type="coiled-coil region" evidence="4">
    <location>
        <begin position="353"/>
        <end position="387"/>
    </location>
</feature>
<feature type="repeat" description="WD" evidence="3">
    <location>
        <begin position="556"/>
        <end position="597"/>
    </location>
</feature>
<dbReference type="SUPFAM" id="SSF117281">
    <property type="entry name" value="Kelch motif"/>
    <property type="match status" value="1"/>
</dbReference>
<dbReference type="InterPro" id="IPR015943">
    <property type="entry name" value="WD40/YVTN_repeat-like_dom_sf"/>
</dbReference>
<dbReference type="InterPro" id="IPR020472">
    <property type="entry name" value="WD40_PAC1"/>
</dbReference>
<feature type="repeat" description="WD" evidence="3">
    <location>
        <begin position="521"/>
        <end position="555"/>
    </location>
</feature>
<keyword evidence="4" id="KW-0175">Coiled coil</keyword>
<evidence type="ECO:0000313" key="7">
    <source>
        <dbReference type="Proteomes" id="UP000023152"/>
    </source>
</evidence>
<evidence type="ECO:0000256" key="3">
    <source>
        <dbReference type="PROSITE-ProRule" id="PRU00221"/>
    </source>
</evidence>
<dbReference type="PROSITE" id="PS50082">
    <property type="entry name" value="WD_REPEATS_2"/>
    <property type="match status" value="4"/>
</dbReference>
<evidence type="ECO:0000256" key="1">
    <source>
        <dbReference type="ARBA" id="ARBA00022574"/>
    </source>
</evidence>
<dbReference type="PRINTS" id="PR00320">
    <property type="entry name" value="GPROTEINBRPT"/>
</dbReference>
<protein>
    <submittedName>
        <fullName evidence="6">WD repeat-containing protein</fullName>
    </submittedName>
</protein>
<gene>
    <name evidence="6" type="ORF">RFI_07475</name>
</gene>
<keyword evidence="2" id="KW-0677">Repeat</keyword>
<dbReference type="Proteomes" id="UP000023152">
    <property type="component" value="Unassembled WGS sequence"/>
</dbReference>
<dbReference type="PROSITE" id="PS50294">
    <property type="entry name" value="WD_REPEATS_REGION"/>
    <property type="match status" value="4"/>
</dbReference>
<evidence type="ECO:0000256" key="2">
    <source>
        <dbReference type="ARBA" id="ARBA00022737"/>
    </source>
</evidence>
<reference evidence="6 7" key="1">
    <citation type="journal article" date="2013" name="Curr. Biol.">
        <title>The Genome of the Foraminiferan Reticulomyxa filosa.</title>
        <authorList>
            <person name="Glockner G."/>
            <person name="Hulsmann N."/>
            <person name="Schleicher M."/>
            <person name="Noegel A.A."/>
            <person name="Eichinger L."/>
            <person name="Gallinger C."/>
            <person name="Pawlowski J."/>
            <person name="Sierra R."/>
            <person name="Euteneuer U."/>
            <person name="Pillet L."/>
            <person name="Moustafa A."/>
            <person name="Platzer M."/>
            <person name="Groth M."/>
            <person name="Szafranski K."/>
            <person name="Schliwa M."/>
        </authorList>
    </citation>
    <scope>NUCLEOTIDE SEQUENCE [LARGE SCALE GENOMIC DNA]</scope>
</reference>
<dbReference type="GO" id="GO:1990234">
    <property type="term" value="C:transferase complex"/>
    <property type="evidence" value="ECO:0007669"/>
    <property type="project" value="UniProtKB-ARBA"/>
</dbReference>
<evidence type="ECO:0000313" key="6">
    <source>
        <dbReference type="EMBL" id="ETO29644.1"/>
    </source>
</evidence>
<dbReference type="SMART" id="SM00320">
    <property type="entry name" value="WD40"/>
    <property type="match status" value="6"/>
</dbReference>
<keyword evidence="5" id="KW-1133">Transmembrane helix</keyword>
<accession>X6NV16</accession>
<dbReference type="InterPro" id="IPR019775">
    <property type="entry name" value="WD40_repeat_CS"/>
</dbReference>
<proteinExistence type="predicted"/>
<feature type="repeat" description="WD" evidence="3">
    <location>
        <begin position="695"/>
        <end position="727"/>
    </location>
</feature>
<dbReference type="SUPFAM" id="SSF50998">
    <property type="entry name" value="Quinoprotein alcohol dehydrogenase-like"/>
    <property type="match status" value="1"/>
</dbReference>
<organism evidence="6 7">
    <name type="scientific">Reticulomyxa filosa</name>
    <dbReference type="NCBI Taxonomy" id="46433"/>
    <lineage>
        <taxon>Eukaryota</taxon>
        <taxon>Sar</taxon>
        <taxon>Rhizaria</taxon>
        <taxon>Retaria</taxon>
        <taxon>Foraminifera</taxon>
        <taxon>Monothalamids</taxon>
        <taxon>Reticulomyxidae</taxon>
        <taxon>Reticulomyxa</taxon>
    </lineage>
</organism>
<keyword evidence="7" id="KW-1185">Reference proteome</keyword>
<sequence>MKDINLNFELRKEREKGSKKDKSIPFTLYFFKMDQAHFNTLTPLPLPLKHVQCVLYKHEILLCGGWKKNVCYSYHTLKNQYKRICFYPDDVDLMGHCVIKLIDNNNNNDINSITLLSFGGCADCKKHTLIMNYVSVWGDKETQTKIKKAKNYNKWMPLIDKNDKRIYIGNKEDNYDGVRAVIGGSRNHLLFITYCPNNIDVFTLHTFRCINRIFLPIANNNFIQRHCFVLMRKKDNSELKKDKMLLFCGNIGLLIEYDEHKNHFSFHNLWVCTTIRSLIGYTYIYVNDCILFFGGYRSNEKMTDAIHKYSIKDDKWMRFEYILPCSLGNCAGILNEDNTCIHFMSEKEQHTTVEKKRMMIEKEKKDIEEIREEMKKMKLKIDINKLKLDIGSDHFQLKSDGLVNLMLLFLNILWYLIFVFTLNEKYNMSDLIKALDSMVDVSDVKFSKDGTKFVICYRHGVILVLDAKSKQRIQQAKTKYANNYAQFSPDGNKILLYSAKEIVQLMDINSGEIIEIFKSVVERARFSPDGKIIVSCSFDQIIRIWDVQSGQEIKKIEGHLDQILDVEFSFDGKQIVSASNDRTIGIWDVQSGEKLKQLKGHLDSVIRAAFSFDDKFIVSCSADETIRIWDAKSGNQLKRFNRHCAKLNEYSIMFFWKKPNITNVKFFPDGKTVISSLSGIIRLWDVKFGMEIQILEGHTNYITGIDISPDGSTIISSSSDGMVRLWESFWK</sequence>
<comment type="caution">
    <text evidence="6">The sequence shown here is derived from an EMBL/GenBank/DDBJ whole genome shotgun (WGS) entry which is preliminary data.</text>
</comment>
<dbReference type="Gene3D" id="2.130.10.10">
    <property type="entry name" value="YVTN repeat-like/Quinoprotein amine dehydrogenase"/>
    <property type="match status" value="3"/>
</dbReference>
<keyword evidence="5" id="KW-0812">Transmembrane</keyword>
<dbReference type="InterPro" id="IPR001680">
    <property type="entry name" value="WD40_rpt"/>
</dbReference>
<dbReference type="PANTHER" id="PTHR22847">
    <property type="entry name" value="WD40 REPEAT PROTEIN"/>
    <property type="match status" value="1"/>
</dbReference>
<keyword evidence="1 3" id="KW-0853">WD repeat</keyword>
<dbReference type="EMBL" id="ASPP01005928">
    <property type="protein sequence ID" value="ETO29644.1"/>
    <property type="molecule type" value="Genomic_DNA"/>
</dbReference>
<dbReference type="PROSITE" id="PS00678">
    <property type="entry name" value="WD_REPEATS_1"/>
    <property type="match status" value="4"/>
</dbReference>
<dbReference type="Gene3D" id="2.120.10.80">
    <property type="entry name" value="Kelch-type beta propeller"/>
    <property type="match status" value="1"/>
</dbReference>
<dbReference type="Pfam" id="PF00400">
    <property type="entry name" value="WD40"/>
    <property type="match status" value="5"/>
</dbReference>
<evidence type="ECO:0000256" key="4">
    <source>
        <dbReference type="SAM" id="Coils"/>
    </source>
</evidence>
<dbReference type="CDD" id="cd00200">
    <property type="entry name" value="WD40"/>
    <property type="match status" value="1"/>
</dbReference>
<keyword evidence="5" id="KW-0472">Membrane</keyword>
<feature type="transmembrane region" description="Helical" evidence="5">
    <location>
        <begin position="402"/>
        <end position="423"/>
    </location>
</feature>
<dbReference type="PANTHER" id="PTHR22847:SF637">
    <property type="entry name" value="WD REPEAT DOMAIN 5B"/>
    <property type="match status" value="1"/>
</dbReference>
<name>X6NV16_RETFI</name>
<evidence type="ECO:0000256" key="5">
    <source>
        <dbReference type="SAM" id="Phobius"/>
    </source>
</evidence>
<feature type="repeat" description="WD" evidence="3">
    <location>
        <begin position="598"/>
        <end position="639"/>
    </location>
</feature>